<gene>
    <name evidence="4" type="ORF">E5259_15280</name>
</gene>
<sequence>MLTASSKKQDKERFILQKRAEWAVFPVRREGDTYEKVLLERRTDSERWAFIGGGLKMEESLEECVQREIREETGLVVEDLKLLDVFSYPYRIAAYPDGNIVRIITAVYEVFVKDFKELKCSEESRELRFLSMSELSGLNIAETHQDILRFILEHSNG</sequence>
<reference evidence="4 5" key="1">
    <citation type="submission" date="2019-04" db="EMBL/GenBank/DDBJ databases">
        <authorList>
            <person name="Schori C."/>
            <person name="Ahrens C."/>
        </authorList>
    </citation>
    <scope>NUCLEOTIDE SEQUENCE [LARGE SCALE GENOMIC DNA]</scope>
    <source>
        <strain evidence="4 5">DSM 2950</strain>
    </source>
</reference>
<evidence type="ECO:0000313" key="4">
    <source>
        <dbReference type="EMBL" id="QMW78838.1"/>
    </source>
</evidence>
<dbReference type="Proteomes" id="UP000515789">
    <property type="component" value="Chromosome"/>
</dbReference>
<dbReference type="PANTHER" id="PTHR43046">
    <property type="entry name" value="GDP-MANNOSE MANNOSYL HYDROLASE"/>
    <property type="match status" value="1"/>
</dbReference>
<dbReference type="AlphaFoldDB" id="A0A7G5MW45"/>
<organism evidence="4 5">
    <name type="scientific">Blautia producta</name>
    <dbReference type="NCBI Taxonomy" id="33035"/>
    <lineage>
        <taxon>Bacteria</taxon>
        <taxon>Bacillati</taxon>
        <taxon>Bacillota</taxon>
        <taxon>Clostridia</taxon>
        <taxon>Lachnospirales</taxon>
        <taxon>Lachnospiraceae</taxon>
        <taxon>Blautia</taxon>
    </lineage>
</organism>
<dbReference type="InterPro" id="IPR015797">
    <property type="entry name" value="NUDIX_hydrolase-like_dom_sf"/>
</dbReference>
<dbReference type="SUPFAM" id="SSF55811">
    <property type="entry name" value="Nudix"/>
    <property type="match status" value="1"/>
</dbReference>
<evidence type="ECO:0000256" key="2">
    <source>
        <dbReference type="ARBA" id="ARBA00022801"/>
    </source>
</evidence>
<accession>A0A7G5MW45</accession>
<comment type="cofactor">
    <cofactor evidence="1">
        <name>Mg(2+)</name>
        <dbReference type="ChEBI" id="CHEBI:18420"/>
    </cofactor>
</comment>
<protein>
    <submittedName>
        <fullName evidence="4">NUDIX domain-containing protein</fullName>
    </submittedName>
</protein>
<dbReference type="GO" id="GO:0016787">
    <property type="term" value="F:hydrolase activity"/>
    <property type="evidence" value="ECO:0007669"/>
    <property type="project" value="UniProtKB-KW"/>
</dbReference>
<evidence type="ECO:0000259" key="3">
    <source>
        <dbReference type="PROSITE" id="PS51462"/>
    </source>
</evidence>
<dbReference type="PROSITE" id="PS51462">
    <property type="entry name" value="NUDIX"/>
    <property type="match status" value="1"/>
</dbReference>
<keyword evidence="2" id="KW-0378">Hydrolase</keyword>
<evidence type="ECO:0000313" key="5">
    <source>
        <dbReference type="Proteomes" id="UP000515789"/>
    </source>
</evidence>
<dbReference type="Gene3D" id="3.90.79.10">
    <property type="entry name" value="Nucleoside Triphosphate Pyrophosphohydrolase"/>
    <property type="match status" value="1"/>
</dbReference>
<dbReference type="InterPro" id="IPR020084">
    <property type="entry name" value="NUDIX_hydrolase_CS"/>
</dbReference>
<feature type="domain" description="Nudix hydrolase" evidence="3">
    <location>
        <begin position="17"/>
        <end position="152"/>
    </location>
</feature>
<dbReference type="Pfam" id="PF00293">
    <property type="entry name" value="NUDIX"/>
    <property type="match status" value="1"/>
</dbReference>
<dbReference type="InterPro" id="IPR000086">
    <property type="entry name" value="NUDIX_hydrolase_dom"/>
</dbReference>
<dbReference type="PROSITE" id="PS00893">
    <property type="entry name" value="NUDIX_BOX"/>
    <property type="match status" value="1"/>
</dbReference>
<proteinExistence type="predicted"/>
<dbReference type="PANTHER" id="PTHR43046:SF2">
    <property type="entry name" value="8-OXO-DGTP DIPHOSPHATASE-RELATED"/>
    <property type="match status" value="1"/>
</dbReference>
<dbReference type="EMBL" id="CP039126">
    <property type="protein sequence ID" value="QMW78838.1"/>
    <property type="molecule type" value="Genomic_DNA"/>
</dbReference>
<evidence type="ECO:0000256" key="1">
    <source>
        <dbReference type="ARBA" id="ARBA00001946"/>
    </source>
</evidence>
<name>A0A7G5MW45_9FIRM</name>